<name>A0ABQ2KU64_9BACL</name>
<keyword evidence="2" id="KW-1185">Reference proteome</keyword>
<dbReference type="EMBL" id="BMLN01000001">
    <property type="protein sequence ID" value="GGN92548.1"/>
    <property type="molecule type" value="Genomic_DNA"/>
</dbReference>
<dbReference type="Proteomes" id="UP000606653">
    <property type="component" value="Unassembled WGS sequence"/>
</dbReference>
<sequence>MKKATGLSFFSANAGRFRRFVFSKAPNPKQCGTAVPHQVVLEVVLLTLSTPNYTMIQGNYNRVKKN</sequence>
<organism evidence="1 2">
    <name type="scientific">Saccharibacillus kuerlensis</name>
    <dbReference type="NCBI Taxonomy" id="459527"/>
    <lineage>
        <taxon>Bacteria</taxon>
        <taxon>Bacillati</taxon>
        <taxon>Bacillota</taxon>
        <taxon>Bacilli</taxon>
        <taxon>Bacillales</taxon>
        <taxon>Paenibacillaceae</taxon>
        <taxon>Saccharibacillus</taxon>
    </lineage>
</organism>
<evidence type="ECO:0000313" key="2">
    <source>
        <dbReference type="Proteomes" id="UP000606653"/>
    </source>
</evidence>
<accession>A0ABQ2KU64</accession>
<proteinExistence type="predicted"/>
<protein>
    <submittedName>
        <fullName evidence="1">Uncharacterized protein</fullName>
    </submittedName>
</protein>
<comment type="caution">
    <text evidence="1">The sequence shown here is derived from an EMBL/GenBank/DDBJ whole genome shotgun (WGS) entry which is preliminary data.</text>
</comment>
<evidence type="ECO:0000313" key="1">
    <source>
        <dbReference type="EMBL" id="GGN92548.1"/>
    </source>
</evidence>
<reference evidence="2" key="1">
    <citation type="journal article" date="2019" name="Int. J. Syst. Evol. Microbiol.">
        <title>The Global Catalogue of Microorganisms (GCM) 10K type strain sequencing project: providing services to taxonomists for standard genome sequencing and annotation.</title>
        <authorList>
            <consortium name="The Broad Institute Genomics Platform"/>
            <consortium name="The Broad Institute Genome Sequencing Center for Infectious Disease"/>
            <person name="Wu L."/>
            <person name="Ma J."/>
        </authorList>
    </citation>
    <scope>NUCLEOTIDE SEQUENCE [LARGE SCALE GENOMIC DNA]</scope>
    <source>
        <strain evidence="2">CGMCC 1.6964</strain>
    </source>
</reference>
<gene>
    <name evidence="1" type="ORF">GCM10010969_05150</name>
</gene>